<feature type="transmembrane region" description="Helical" evidence="5">
    <location>
        <begin position="95"/>
        <end position="115"/>
    </location>
</feature>
<evidence type="ECO:0000313" key="7">
    <source>
        <dbReference type="EMBL" id="HIZ07613.1"/>
    </source>
</evidence>
<organism evidence="7 8">
    <name type="scientific">Candidatus Eubacterium avistercoris</name>
    <dbReference type="NCBI Taxonomy" id="2838567"/>
    <lineage>
        <taxon>Bacteria</taxon>
        <taxon>Bacillati</taxon>
        <taxon>Bacillota</taxon>
        <taxon>Clostridia</taxon>
        <taxon>Eubacteriales</taxon>
        <taxon>Eubacteriaceae</taxon>
        <taxon>Eubacterium</taxon>
    </lineage>
</organism>
<feature type="transmembrane region" description="Helical" evidence="5">
    <location>
        <begin position="309"/>
        <end position="331"/>
    </location>
</feature>
<dbReference type="InterPro" id="IPR049453">
    <property type="entry name" value="Memb_transporter_dom"/>
</dbReference>
<reference evidence="7" key="2">
    <citation type="submission" date="2021-04" db="EMBL/GenBank/DDBJ databases">
        <authorList>
            <person name="Gilroy R."/>
        </authorList>
    </citation>
    <scope>NUCLEOTIDE SEQUENCE</scope>
    <source>
        <strain evidence="7">CHK192-9172</strain>
    </source>
</reference>
<keyword evidence="2 5" id="KW-0812">Transmembrane</keyword>
<feature type="transmembrane region" description="Helical" evidence="5">
    <location>
        <begin position="374"/>
        <end position="392"/>
    </location>
</feature>
<evidence type="ECO:0000256" key="5">
    <source>
        <dbReference type="SAM" id="Phobius"/>
    </source>
</evidence>
<feature type="transmembrane region" description="Helical" evidence="5">
    <location>
        <begin position="424"/>
        <end position="442"/>
    </location>
</feature>
<proteinExistence type="predicted"/>
<evidence type="ECO:0000256" key="1">
    <source>
        <dbReference type="ARBA" id="ARBA00004141"/>
    </source>
</evidence>
<feature type="transmembrane region" description="Helical" evidence="5">
    <location>
        <begin position="45"/>
        <end position="64"/>
    </location>
</feature>
<evidence type="ECO:0000256" key="4">
    <source>
        <dbReference type="ARBA" id="ARBA00023136"/>
    </source>
</evidence>
<dbReference type="Proteomes" id="UP000824024">
    <property type="component" value="Unassembled WGS sequence"/>
</dbReference>
<keyword evidence="3 5" id="KW-1133">Transmembrane helix</keyword>
<evidence type="ECO:0000259" key="6">
    <source>
        <dbReference type="Pfam" id="PF13515"/>
    </source>
</evidence>
<feature type="transmembrane region" description="Helical" evidence="5">
    <location>
        <begin position="352"/>
        <end position="368"/>
    </location>
</feature>
<name>A0A9D2D305_9FIRM</name>
<evidence type="ECO:0000256" key="2">
    <source>
        <dbReference type="ARBA" id="ARBA00022692"/>
    </source>
</evidence>
<feature type="transmembrane region" description="Helical" evidence="5">
    <location>
        <begin position="20"/>
        <end position="39"/>
    </location>
</feature>
<protein>
    <submittedName>
        <fullName evidence="7">FUSC family protein</fullName>
    </submittedName>
</protein>
<feature type="transmembrane region" description="Helical" evidence="5">
    <location>
        <begin position="71"/>
        <end position="89"/>
    </location>
</feature>
<dbReference type="AlphaFoldDB" id="A0A9D2D305"/>
<dbReference type="GO" id="GO:0016020">
    <property type="term" value="C:membrane"/>
    <property type="evidence" value="ECO:0007669"/>
    <property type="project" value="UniProtKB-SubCell"/>
</dbReference>
<comment type="caution">
    <text evidence="7">The sequence shown here is derived from an EMBL/GenBank/DDBJ whole genome shotgun (WGS) entry which is preliminary data.</text>
</comment>
<accession>A0A9D2D305</accession>
<evidence type="ECO:0000256" key="3">
    <source>
        <dbReference type="ARBA" id="ARBA00022989"/>
    </source>
</evidence>
<sequence>MVVSIFTTMFNIQRRRQNSIGNFIKIFFISIFLCLLAFLTTVNPVYCLILNFCIPFLLVFLQSSRFNPKGYFSYAMLFIFLELMPVPASELPRELTAVMFSVGFLVAALVLYTLIFHPSSKKELDIRFGLKELADVLEQLAEGNADYKTRGRLLDLEHKFHLTAYNNHKFIPVHNSHTKLYDMFSILFQRAAYLVHDTTWQTEMDAEHIRELQELAEFLRYASQNINTRNNDPLIRQARVFLNEMKDADGRLRIFFRSFLHMLILIFRYITTEDTIGARWNKICWAELSVHIKRICSLESLEMRFALRFSIIMTAGCAVNAFVNVTHAYWIPLNAFLLLQPDYEESAHRMKTRPIGTIIGCCVEYLVYPLLPGIGWKLLFAVAMLCLMYCATPGTWNHPIFSTCYALTLASMTMNETLAIELRVVYLLLAVLLVFIVNRFFFPTRRETQFRCNIKELLRLHNSYWELIKESMTHHTDISVSSEILSLFHMTYEQAVDYIKKPGIPFDPEYCRQVMLTLWHMFSELEQIEYLLQTNSIDRKCYPDLYHIADRIQKQIYPSCTNLAWDDLHLQDLGDDLSYVLEQYMKNAKRLIQLHVTSLYPKRYHLVRS</sequence>
<reference evidence="7" key="1">
    <citation type="journal article" date="2021" name="PeerJ">
        <title>Extensive microbial diversity within the chicken gut microbiome revealed by metagenomics and culture.</title>
        <authorList>
            <person name="Gilroy R."/>
            <person name="Ravi A."/>
            <person name="Getino M."/>
            <person name="Pursley I."/>
            <person name="Horton D.L."/>
            <person name="Alikhan N.F."/>
            <person name="Baker D."/>
            <person name="Gharbi K."/>
            <person name="Hall N."/>
            <person name="Watson M."/>
            <person name="Adriaenssens E.M."/>
            <person name="Foster-Nyarko E."/>
            <person name="Jarju S."/>
            <person name="Secka A."/>
            <person name="Antonio M."/>
            <person name="Oren A."/>
            <person name="Chaudhuri R.R."/>
            <person name="La Ragione R."/>
            <person name="Hildebrand F."/>
            <person name="Pallen M.J."/>
        </authorList>
    </citation>
    <scope>NUCLEOTIDE SEQUENCE</scope>
    <source>
        <strain evidence="7">CHK192-9172</strain>
    </source>
</reference>
<dbReference type="EMBL" id="DXCH01000185">
    <property type="protein sequence ID" value="HIZ07613.1"/>
    <property type="molecule type" value="Genomic_DNA"/>
</dbReference>
<feature type="domain" description="Integral membrane bound transporter" evidence="6">
    <location>
        <begin position="319"/>
        <end position="437"/>
    </location>
</feature>
<keyword evidence="4 5" id="KW-0472">Membrane</keyword>
<evidence type="ECO:0000313" key="8">
    <source>
        <dbReference type="Proteomes" id="UP000824024"/>
    </source>
</evidence>
<comment type="subcellular location">
    <subcellularLocation>
        <location evidence="1">Membrane</location>
        <topology evidence="1">Multi-pass membrane protein</topology>
    </subcellularLocation>
</comment>
<dbReference type="Pfam" id="PF13515">
    <property type="entry name" value="FUSC_2"/>
    <property type="match status" value="1"/>
</dbReference>
<gene>
    <name evidence="7" type="ORF">IAA08_06735</name>
</gene>